<comment type="similarity">
    <text evidence="1">Belongs to the RutC family.</text>
</comment>
<dbReference type="GO" id="GO:0005829">
    <property type="term" value="C:cytosol"/>
    <property type="evidence" value="ECO:0007669"/>
    <property type="project" value="TreeGrafter"/>
</dbReference>
<evidence type="ECO:0000256" key="1">
    <source>
        <dbReference type="ARBA" id="ARBA00010552"/>
    </source>
</evidence>
<dbReference type="CDD" id="cd00448">
    <property type="entry name" value="YjgF_YER057c_UK114_family"/>
    <property type="match status" value="1"/>
</dbReference>
<dbReference type="SUPFAM" id="SSF55298">
    <property type="entry name" value="YjgF-like"/>
    <property type="match status" value="1"/>
</dbReference>
<dbReference type="PANTHER" id="PTHR11803:SF58">
    <property type="entry name" value="PROTEIN HMF1-RELATED"/>
    <property type="match status" value="1"/>
</dbReference>
<proteinExistence type="inferred from homology"/>
<name>A0A5C8Z953_9GAMM</name>
<dbReference type="Pfam" id="PF01042">
    <property type="entry name" value="Ribonuc_L-PSP"/>
    <property type="match status" value="1"/>
</dbReference>
<dbReference type="InterPro" id="IPR006175">
    <property type="entry name" value="YjgF/YER057c/UK114"/>
</dbReference>
<reference evidence="2 3" key="1">
    <citation type="submission" date="2019-07" db="EMBL/GenBank/DDBJ databases">
        <title>Reinekea sp. strain SSH23 genome sequencing and assembly.</title>
        <authorList>
            <person name="Kim I."/>
        </authorList>
    </citation>
    <scope>NUCLEOTIDE SEQUENCE [LARGE SCALE GENOMIC DNA]</scope>
    <source>
        <strain evidence="2 3">SSH23</strain>
    </source>
</reference>
<dbReference type="Gene3D" id="3.30.1330.40">
    <property type="entry name" value="RutC-like"/>
    <property type="match status" value="1"/>
</dbReference>
<comment type="caution">
    <text evidence="2">The sequence shown here is derived from an EMBL/GenBank/DDBJ whole genome shotgun (WGS) entry which is preliminary data.</text>
</comment>
<dbReference type="AlphaFoldDB" id="A0A5C8Z953"/>
<organism evidence="2 3">
    <name type="scientific">Reinekea thalattae</name>
    <dbReference type="NCBI Taxonomy" id="2593301"/>
    <lineage>
        <taxon>Bacteria</taxon>
        <taxon>Pseudomonadati</taxon>
        <taxon>Pseudomonadota</taxon>
        <taxon>Gammaproteobacteria</taxon>
        <taxon>Oceanospirillales</taxon>
        <taxon>Saccharospirillaceae</taxon>
        <taxon>Reinekea</taxon>
    </lineage>
</organism>
<keyword evidence="3" id="KW-1185">Reference proteome</keyword>
<dbReference type="Proteomes" id="UP000321764">
    <property type="component" value="Unassembled WGS sequence"/>
</dbReference>
<evidence type="ECO:0000313" key="3">
    <source>
        <dbReference type="Proteomes" id="UP000321764"/>
    </source>
</evidence>
<dbReference type="PANTHER" id="PTHR11803">
    <property type="entry name" value="2-IMINOBUTANOATE/2-IMINOPROPANOATE DEAMINASE RIDA"/>
    <property type="match status" value="1"/>
</dbReference>
<protein>
    <submittedName>
        <fullName evidence="2">RidA family protein</fullName>
    </submittedName>
</protein>
<dbReference type="OrthoDB" id="9809792at2"/>
<dbReference type="RefSeq" id="WP_147713081.1">
    <property type="nucleotide sequence ID" value="NZ_VKAD01000001.1"/>
</dbReference>
<gene>
    <name evidence="2" type="ORF">FME95_03730</name>
</gene>
<sequence>MTIITVNPKTLYDATPNGMSQATISTEHGLVFVSGQVDWSVEHEISANSIAGQARAAFENLKLALEAAGSSLNHLLQVRIYVRGEVSEYMAELGPVLKEYLESSKPALTGVGVSSLAAPELLIEIEAVACRA</sequence>
<dbReference type="EMBL" id="VKAD01000001">
    <property type="protein sequence ID" value="TXR53681.1"/>
    <property type="molecule type" value="Genomic_DNA"/>
</dbReference>
<accession>A0A5C8Z953</accession>
<evidence type="ECO:0000313" key="2">
    <source>
        <dbReference type="EMBL" id="TXR53681.1"/>
    </source>
</evidence>
<dbReference type="GO" id="GO:0019239">
    <property type="term" value="F:deaminase activity"/>
    <property type="evidence" value="ECO:0007669"/>
    <property type="project" value="TreeGrafter"/>
</dbReference>
<dbReference type="InterPro" id="IPR035959">
    <property type="entry name" value="RutC-like_sf"/>
</dbReference>